<dbReference type="Proteomes" id="UP000735302">
    <property type="component" value="Unassembled WGS sequence"/>
</dbReference>
<evidence type="ECO:0000256" key="4">
    <source>
        <dbReference type="ARBA" id="ARBA00022759"/>
    </source>
</evidence>
<keyword evidence="2" id="KW-0548">Nucleotidyltransferase</keyword>
<gene>
    <name evidence="8" type="ORF">PoB_006685600</name>
</gene>
<sequence length="532" mass="61211">MPFGISSAPEIFQRNMDSFFGDLEGVVCDEDDICIFSKTTEEHMVRLKSVLQRARECGLKFNAKKCEFLKEEISYLGHILTKDGIKVDPAKVSALKKMPNPTNKKELQRFLGMVTYSSKYIQDMSQRTAPLRELLEKDSEWLWLERHEKAVNDLKTALTDSPTLKFFDVKKEVSIKCDASKDGLGAVLLQEGQPVAYCSRSMTEAEQRYAQIEKETLAIVYSLERFHQYVYGRKTHVFTDHKPIVAIFKKPFEKCPPRIQRFLLRLQPYSIEINYKKGTEQVLADALSRATENNDSEVTEIPEREMKAFVDSVVKELKAKPQKIEEIKEKQANDPALCKLRALIHAWPDSSRKVPKDVRSYWTVREDVTECNGVLLKGNQIIIPESMKQEMLSIVHQGHLGVELSQNRAKSAIFWPGMLRQIEELVNTCPVCQRFRNSQQKEPLHKHECPDKPWEKVAADLFHFRGNDYLLVCDYFSKYFEANKLEITTRSTTVLDPISRNIKGADPTTGQVSTTNTAVPIKTTHYDYKIWS</sequence>
<comment type="caution">
    <text evidence="8">The sequence shown here is derived from an EMBL/GenBank/DDBJ whole genome shotgun (WGS) entry which is preliminary data.</text>
</comment>
<dbReference type="CDD" id="cd01647">
    <property type="entry name" value="RT_LTR"/>
    <property type="match status" value="1"/>
</dbReference>
<dbReference type="Gene3D" id="3.30.70.270">
    <property type="match status" value="2"/>
</dbReference>
<evidence type="ECO:0000313" key="9">
    <source>
        <dbReference type="Proteomes" id="UP000735302"/>
    </source>
</evidence>
<dbReference type="InterPro" id="IPR050951">
    <property type="entry name" value="Retrovirus_Pol_polyprotein"/>
</dbReference>
<dbReference type="Pfam" id="PF17921">
    <property type="entry name" value="Integrase_H2C2"/>
    <property type="match status" value="1"/>
</dbReference>
<dbReference type="PANTHER" id="PTHR37984">
    <property type="entry name" value="PROTEIN CBG26694"/>
    <property type="match status" value="1"/>
</dbReference>
<dbReference type="SUPFAM" id="SSF56672">
    <property type="entry name" value="DNA/RNA polymerases"/>
    <property type="match status" value="1"/>
</dbReference>
<keyword evidence="5" id="KW-0378">Hydrolase</keyword>
<keyword evidence="6" id="KW-0695">RNA-directed DNA polymerase</keyword>
<keyword evidence="4" id="KW-0255">Endonuclease</keyword>
<dbReference type="InterPro" id="IPR043128">
    <property type="entry name" value="Rev_trsase/Diguanyl_cyclase"/>
</dbReference>
<dbReference type="Pfam" id="PF00078">
    <property type="entry name" value="RVT_1"/>
    <property type="match status" value="1"/>
</dbReference>
<evidence type="ECO:0000256" key="6">
    <source>
        <dbReference type="ARBA" id="ARBA00022918"/>
    </source>
</evidence>
<dbReference type="FunFam" id="3.30.70.270:FF:000026">
    <property type="entry name" value="Transposon Ty3-G Gag-Pol polyprotein"/>
    <property type="match status" value="1"/>
</dbReference>
<organism evidence="8 9">
    <name type="scientific">Plakobranchus ocellatus</name>
    <dbReference type="NCBI Taxonomy" id="259542"/>
    <lineage>
        <taxon>Eukaryota</taxon>
        <taxon>Metazoa</taxon>
        <taxon>Spiralia</taxon>
        <taxon>Lophotrochozoa</taxon>
        <taxon>Mollusca</taxon>
        <taxon>Gastropoda</taxon>
        <taxon>Heterobranchia</taxon>
        <taxon>Euthyneura</taxon>
        <taxon>Panpulmonata</taxon>
        <taxon>Sacoglossa</taxon>
        <taxon>Placobranchoidea</taxon>
        <taxon>Plakobranchidae</taxon>
        <taxon>Plakobranchus</taxon>
    </lineage>
</organism>
<dbReference type="AlphaFoldDB" id="A0AAV4D8U2"/>
<reference evidence="8 9" key="1">
    <citation type="journal article" date="2021" name="Elife">
        <title>Chloroplast acquisition without the gene transfer in kleptoplastic sea slugs, Plakobranchus ocellatus.</title>
        <authorList>
            <person name="Maeda T."/>
            <person name="Takahashi S."/>
            <person name="Yoshida T."/>
            <person name="Shimamura S."/>
            <person name="Takaki Y."/>
            <person name="Nagai Y."/>
            <person name="Toyoda A."/>
            <person name="Suzuki Y."/>
            <person name="Arimoto A."/>
            <person name="Ishii H."/>
            <person name="Satoh N."/>
            <person name="Nishiyama T."/>
            <person name="Hasebe M."/>
            <person name="Maruyama T."/>
            <person name="Minagawa J."/>
            <person name="Obokata J."/>
            <person name="Shigenobu S."/>
        </authorList>
    </citation>
    <scope>NUCLEOTIDE SEQUENCE [LARGE SCALE GENOMIC DNA]</scope>
</reference>
<evidence type="ECO:0000256" key="2">
    <source>
        <dbReference type="ARBA" id="ARBA00022695"/>
    </source>
</evidence>
<keyword evidence="9" id="KW-1185">Reference proteome</keyword>
<dbReference type="Gene3D" id="3.10.20.370">
    <property type="match status" value="1"/>
</dbReference>
<dbReference type="InterPro" id="IPR000477">
    <property type="entry name" value="RT_dom"/>
</dbReference>
<evidence type="ECO:0000256" key="3">
    <source>
        <dbReference type="ARBA" id="ARBA00022722"/>
    </source>
</evidence>
<dbReference type="InterPro" id="IPR043502">
    <property type="entry name" value="DNA/RNA_pol_sf"/>
</dbReference>
<keyword evidence="3" id="KW-0540">Nuclease</keyword>
<dbReference type="Gene3D" id="1.10.340.70">
    <property type="match status" value="1"/>
</dbReference>
<dbReference type="InterPro" id="IPR041373">
    <property type="entry name" value="RT_RNaseH"/>
</dbReference>
<dbReference type="EMBL" id="BLXT01007613">
    <property type="protein sequence ID" value="GFO40351.1"/>
    <property type="molecule type" value="Genomic_DNA"/>
</dbReference>
<dbReference type="PROSITE" id="PS50878">
    <property type="entry name" value="RT_POL"/>
    <property type="match status" value="1"/>
</dbReference>
<name>A0AAV4D8U2_9GAST</name>
<dbReference type="FunFam" id="1.10.340.70:FF:000003">
    <property type="entry name" value="Protein CBG25708"/>
    <property type="match status" value="1"/>
</dbReference>
<keyword evidence="1" id="KW-0808">Transferase</keyword>
<feature type="domain" description="Reverse transcriptase" evidence="7">
    <location>
        <begin position="1"/>
        <end position="80"/>
    </location>
</feature>
<dbReference type="GO" id="GO:0004519">
    <property type="term" value="F:endonuclease activity"/>
    <property type="evidence" value="ECO:0007669"/>
    <property type="project" value="UniProtKB-KW"/>
</dbReference>
<dbReference type="Pfam" id="PF17917">
    <property type="entry name" value="RT_RNaseH"/>
    <property type="match status" value="1"/>
</dbReference>
<dbReference type="GO" id="GO:0016787">
    <property type="term" value="F:hydrolase activity"/>
    <property type="evidence" value="ECO:0007669"/>
    <property type="project" value="UniProtKB-KW"/>
</dbReference>
<dbReference type="InterPro" id="IPR041588">
    <property type="entry name" value="Integrase_H2C2"/>
</dbReference>
<evidence type="ECO:0000256" key="5">
    <source>
        <dbReference type="ARBA" id="ARBA00022801"/>
    </source>
</evidence>
<accession>A0AAV4D8U2</accession>
<protein>
    <submittedName>
        <fullName evidence="8">Transposon ty3-i Gag-Pol polyprotein</fullName>
    </submittedName>
</protein>
<dbReference type="CDD" id="cd09274">
    <property type="entry name" value="RNase_HI_RT_Ty3"/>
    <property type="match status" value="1"/>
</dbReference>
<evidence type="ECO:0000256" key="1">
    <source>
        <dbReference type="ARBA" id="ARBA00022679"/>
    </source>
</evidence>
<evidence type="ECO:0000313" key="8">
    <source>
        <dbReference type="EMBL" id="GFO40351.1"/>
    </source>
</evidence>
<dbReference type="PANTHER" id="PTHR37984:SF8">
    <property type="entry name" value="CCHC-TYPE DOMAIN-CONTAINING PROTEIN"/>
    <property type="match status" value="1"/>
</dbReference>
<proteinExistence type="predicted"/>
<evidence type="ECO:0000259" key="7">
    <source>
        <dbReference type="PROSITE" id="PS50878"/>
    </source>
</evidence>
<dbReference type="FunFam" id="3.30.70.270:FF:000003">
    <property type="entry name" value="Transposon Ty3-G Gag-Pol polyprotein"/>
    <property type="match status" value="1"/>
</dbReference>
<dbReference type="FunFam" id="3.10.20.370:FF:000001">
    <property type="entry name" value="Retrovirus-related Pol polyprotein from transposon 17.6-like protein"/>
    <property type="match status" value="1"/>
</dbReference>
<dbReference type="GO" id="GO:0003964">
    <property type="term" value="F:RNA-directed DNA polymerase activity"/>
    <property type="evidence" value="ECO:0007669"/>
    <property type="project" value="UniProtKB-KW"/>
</dbReference>